<keyword evidence="2" id="KW-1185">Reference proteome</keyword>
<evidence type="ECO:0000313" key="1">
    <source>
        <dbReference type="EMBL" id="MPC26914.1"/>
    </source>
</evidence>
<protein>
    <submittedName>
        <fullName evidence="1">Uncharacterized protein</fullName>
    </submittedName>
</protein>
<name>A0A5B7E253_PORTR</name>
<evidence type="ECO:0000313" key="2">
    <source>
        <dbReference type="Proteomes" id="UP000324222"/>
    </source>
</evidence>
<organism evidence="1 2">
    <name type="scientific">Portunus trituberculatus</name>
    <name type="common">Swimming crab</name>
    <name type="synonym">Neptunus trituberculatus</name>
    <dbReference type="NCBI Taxonomy" id="210409"/>
    <lineage>
        <taxon>Eukaryota</taxon>
        <taxon>Metazoa</taxon>
        <taxon>Ecdysozoa</taxon>
        <taxon>Arthropoda</taxon>
        <taxon>Crustacea</taxon>
        <taxon>Multicrustacea</taxon>
        <taxon>Malacostraca</taxon>
        <taxon>Eumalacostraca</taxon>
        <taxon>Eucarida</taxon>
        <taxon>Decapoda</taxon>
        <taxon>Pleocyemata</taxon>
        <taxon>Brachyura</taxon>
        <taxon>Eubrachyura</taxon>
        <taxon>Portunoidea</taxon>
        <taxon>Portunidae</taxon>
        <taxon>Portuninae</taxon>
        <taxon>Portunus</taxon>
    </lineage>
</organism>
<gene>
    <name evidence="1" type="ORF">E2C01_020065</name>
</gene>
<dbReference type="EMBL" id="VSRR010001670">
    <property type="protein sequence ID" value="MPC26914.1"/>
    <property type="molecule type" value="Genomic_DNA"/>
</dbReference>
<dbReference type="AlphaFoldDB" id="A0A5B7E253"/>
<sequence>MKGQKNLLHSVALPAQHHRSYSAGLTHLQDAGSVDVCLSLYWIVILQIKAGNLEPHHTSLNHTTTQNTSQNHTSQNHTPTYHIFLNHNTTHHTSQNHTPTYHTSLKRTSLTCHGPCGNRRTKQAPATVDESAQRKPLLLFTENRNAAQTNSNRRSGAARRERQLDLLLLVDPCFGTLSQLHQSLPLWRRCHVHILAAYTLAHIGAWNFGLQLQGFLGLIPFASIIVREGCGFVACGMMVPGGSWFDA</sequence>
<reference evidence="1 2" key="1">
    <citation type="submission" date="2019-05" db="EMBL/GenBank/DDBJ databases">
        <title>Another draft genome of Portunus trituberculatus and its Hox gene families provides insights of decapod evolution.</title>
        <authorList>
            <person name="Jeong J.-H."/>
            <person name="Song I."/>
            <person name="Kim S."/>
            <person name="Choi T."/>
            <person name="Kim D."/>
            <person name="Ryu S."/>
            <person name="Kim W."/>
        </authorList>
    </citation>
    <scope>NUCLEOTIDE SEQUENCE [LARGE SCALE GENOMIC DNA]</scope>
    <source>
        <tissue evidence="1">Muscle</tissue>
    </source>
</reference>
<proteinExistence type="predicted"/>
<accession>A0A5B7E253</accession>
<comment type="caution">
    <text evidence="1">The sequence shown here is derived from an EMBL/GenBank/DDBJ whole genome shotgun (WGS) entry which is preliminary data.</text>
</comment>
<dbReference type="Proteomes" id="UP000324222">
    <property type="component" value="Unassembled WGS sequence"/>
</dbReference>